<dbReference type="AlphaFoldDB" id="A0A6S6S1I1"/>
<name>A0A6S6S1I1_9BACT</name>
<protein>
    <recommendedName>
        <fullName evidence="3">Lipoprotein</fullName>
    </recommendedName>
</protein>
<sequence>MKNLLLSTVLAFGMMTLTTGCSNHAEGASKCGASKCGTSSAKKCGDAKDTKKCGSDSKCGAK</sequence>
<accession>A0A6S6S1I1</accession>
<dbReference type="EMBL" id="CACVAX010000005">
    <property type="protein sequence ID" value="CAA6801583.1"/>
    <property type="molecule type" value="Genomic_DNA"/>
</dbReference>
<gene>
    <name evidence="2" type="ORF">HELGO_WM10207</name>
</gene>
<proteinExistence type="predicted"/>
<dbReference type="PROSITE" id="PS51257">
    <property type="entry name" value="PROKAR_LIPOPROTEIN"/>
    <property type="match status" value="1"/>
</dbReference>
<reference evidence="2" key="1">
    <citation type="submission" date="2020-01" db="EMBL/GenBank/DDBJ databases">
        <authorList>
            <person name="Meier V. D."/>
            <person name="Meier V D."/>
        </authorList>
    </citation>
    <scope>NUCLEOTIDE SEQUENCE</scope>
    <source>
        <strain evidence="2">HLG_WM_MAG_04</strain>
    </source>
</reference>
<feature type="compositionally biased region" description="Basic and acidic residues" evidence="1">
    <location>
        <begin position="43"/>
        <end position="55"/>
    </location>
</feature>
<evidence type="ECO:0000256" key="1">
    <source>
        <dbReference type="SAM" id="MobiDB-lite"/>
    </source>
</evidence>
<evidence type="ECO:0000313" key="2">
    <source>
        <dbReference type="EMBL" id="CAA6801583.1"/>
    </source>
</evidence>
<evidence type="ECO:0008006" key="3">
    <source>
        <dbReference type="Google" id="ProtNLM"/>
    </source>
</evidence>
<organism evidence="2">
    <name type="scientific">uncultured Sulfurovum sp</name>
    <dbReference type="NCBI Taxonomy" id="269237"/>
    <lineage>
        <taxon>Bacteria</taxon>
        <taxon>Pseudomonadati</taxon>
        <taxon>Campylobacterota</taxon>
        <taxon>Epsilonproteobacteria</taxon>
        <taxon>Campylobacterales</taxon>
        <taxon>Sulfurovaceae</taxon>
        <taxon>Sulfurovum</taxon>
        <taxon>environmental samples</taxon>
    </lineage>
</organism>
<feature type="region of interest" description="Disordered" evidence="1">
    <location>
        <begin position="28"/>
        <end position="62"/>
    </location>
</feature>